<keyword evidence="3" id="KW-1185">Reference proteome</keyword>
<organism evidence="2 3">
    <name type="scientific">Halopolyspora algeriensis</name>
    <dbReference type="NCBI Taxonomy" id="1500506"/>
    <lineage>
        <taxon>Bacteria</taxon>
        <taxon>Bacillati</taxon>
        <taxon>Actinomycetota</taxon>
        <taxon>Actinomycetes</taxon>
        <taxon>Actinomycetes incertae sedis</taxon>
        <taxon>Halopolyspora</taxon>
    </lineage>
</organism>
<sequence length="272" mass="30563">MRATMTFIGTATVLLRLGSVTLLTDPNFLHRGERAYLGYGLFAKRCTEPAWGIEQLPELDAVVLSHMHGDHFDRRARRGLARETPVLTTPHAARRLSKWGFSEAQGLHPWQAETLQRGSEHVRVTAVPAQHGPAGFHRLLPPVMGSIVDYVRDGSTELRLYITGDTLFRSALWEIPQRFPDIDAMIVHLGGTRILGVLVTMDGRQGAGLVRAMRPSTALPVHFDDYTVFRSSPEEFRRECERYSARSRIRTISRGEEVELPQRENRSGARSG</sequence>
<dbReference type="SUPFAM" id="SSF56281">
    <property type="entry name" value="Metallo-hydrolase/oxidoreductase"/>
    <property type="match status" value="1"/>
</dbReference>
<proteinExistence type="predicted"/>
<reference evidence="2 3" key="1">
    <citation type="submission" date="2018-07" db="EMBL/GenBank/DDBJ databases">
        <title>Genomic Encyclopedia of Type Strains, Phase III (KMG-III): the genomes of soil and plant-associated and newly described type strains.</title>
        <authorList>
            <person name="Whitman W."/>
        </authorList>
    </citation>
    <scope>NUCLEOTIDE SEQUENCE [LARGE SCALE GENOMIC DNA]</scope>
    <source>
        <strain evidence="2 3">CECT 8575</strain>
    </source>
</reference>
<name>A0A368VU29_9ACTN</name>
<dbReference type="OrthoDB" id="3204284at2"/>
<evidence type="ECO:0000313" key="2">
    <source>
        <dbReference type="EMBL" id="RCW44696.1"/>
    </source>
</evidence>
<evidence type="ECO:0000259" key="1">
    <source>
        <dbReference type="Pfam" id="PF12706"/>
    </source>
</evidence>
<dbReference type="RefSeq" id="WP_114452803.1">
    <property type="nucleotide sequence ID" value="NZ_QPJC01000004.1"/>
</dbReference>
<evidence type="ECO:0000313" key="3">
    <source>
        <dbReference type="Proteomes" id="UP000253495"/>
    </source>
</evidence>
<dbReference type="Proteomes" id="UP000253495">
    <property type="component" value="Unassembled WGS sequence"/>
</dbReference>
<dbReference type="Pfam" id="PF12706">
    <property type="entry name" value="Lactamase_B_2"/>
    <property type="match status" value="1"/>
</dbReference>
<dbReference type="InterPro" id="IPR036866">
    <property type="entry name" value="RibonucZ/Hydroxyglut_hydro"/>
</dbReference>
<protein>
    <submittedName>
        <fullName evidence="2">L-ascorbate metabolism protein UlaG (Beta-lactamase superfamily)</fullName>
    </submittedName>
</protein>
<comment type="caution">
    <text evidence="2">The sequence shown here is derived from an EMBL/GenBank/DDBJ whole genome shotgun (WGS) entry which is preliminary data.</text>
</comment>
<dbReference type="InterPro" id="IPR001279">
    <property type="entry name" value="Metallo-B-lactamas"/>
</dbReference>
<feature type="domain" description="Metallo-beta-lactamase" evidence="1">
    <location>
        <begin position="45"/>
        <end position="223"/>
    </location>
</feature>
<dbReference type="InterPro" id="IPR050114">
    <property type="entry name" value="UPF0173_UPF0282_UlaG_hydrolase"/>
</dbReference>
<accession>A0A368VU29</accession>
<gene>
    <name evidence="2" type="ORF">DFQ14_104287</name>
</gene>
<dbReference type="AlphaFoldDB" id="A0A368VU29"/>
<dbReference type="PANTHER" id="PTHR43546">
    <property type="entry name" value="UPF0173 METAL-DEPENDENT HYDROLASE MJ1163-RELATED"/>
    <property type="match status" value="1"/>
</dbReference>
<dbReference type="PANTHER" id="PTHR43546:SF7">
    <property type="entry name" value="METALLO-BETA-LACTAMASE DOMAIN-CONTAINING PROTEIN"/>
    <property type="match status" value="1"/>
</dbReference>
<dbReference type="Gene3D" id="3.60.15.10">
    <property type="entry name" value="Ribonuclease Z/Hydroxyacylglutathione hydrolase-like"/>
    <property type="match status" value="1"/>
</dbReference>
<dbReference type="EMBL" id="QPJC01000004">
    <property type="protein sequence ID" value="RCW44696.1"/>
    <property type="molecule type" value="Genomic_DNA"/>
</dbReference>